<keyword evidence="7 16" id="KW-0156">Chromatin regulator</keyword>
<feature type="domain" description="PHD-type" evidence="18">
    <location>
        <begin position="391"/>
        <end position="440"/>
    </location>
</feature>
<dbReference type="InterPro" id="IPR028651">
    <property type="entry name" value="ING_fam"/>
</dbReference>
<comment type="domain">
    <text evidence="16">The PHD-type zinc finger mediates the binding to H3K4me3.</text>
</comment>
<keyword evidence="6 14" id="KW-0862">Zinc</keyword>
<comment type="subunit">
    <text evidence="16">Component of an histone acetyltransferase complex. Interacts with H3K4me3 and to a lesser extent with H3K4me2.</text>
</comment>
<dbReference type="Proteomes" id="UP000070501">
    <property type="component" value="Unassembled WGS sequence"/>
</dbReference>
<reference evidence="20" key="1">
    <citation type="submission" date="2016-02" db="EMBL/GenBank/DDBJ databases">
        <title>Draft genome sequence of Microdochium bolleyi, a fungal endophyte of beachgrass.</title>
        <authorList>
            <consortium name="DOE Joint Genome Institute"/>
            <person name="David A.S."/>
            <person name="May G."/>
            <person name="Haridas S."/>
            <person name="Lim J."/>
            <person name="Wang M."/>
            <person name="Labutti K."/>
            <person name="Lipzen A."/>
            <person name="Barry K."/>
            <person name="Grigoriev I.V."/>
        </authorList>
    </citation>
    <scope>NUCLEOTIDE SEQUENCE [LARGE SCALE GENOMIC DNA]</scope>
    <source>
        <strain evidence="20">J235TASD1</strain>
    </source>
</reference>
<dbReference type="SMART" id="SM01408">
    <property type="entry name" value="ING"/>
    <property type="match status" value="1"/>
</dbReference>
<dbReference type="InterPro" id="IPR019786">
    <property type="entry name" value="Zinc_finger_PHD-type_CS"/>
</dbReference>
<feature type="binding site" evidence="14">
    <location>
        <position position="412"/>
    </location>
    <ligand>
        <name>Zn(2+)</name>
        <dbReference type="ChEBI" id="CHEBI:29105"/>
        <label>2</label>
    </ligand>
</feature>
<keyword evidence="10" id="KW-0469">Meiosis</keyword>
<dbReference type="PANTHER" id="PTHR10333">
    <property type="entry name" value="INHIBITOR OF GROWTH PROTEIN"/>
    <property type="match status" value="1"/>
</dbReference>
<feature type="binding site" evidence="14">
    <location>
        <position position="421"/>
    </location>
    <ligand>
        <name>Zn(2+)</name>
        <dbReference type="ChEBI" id="CHEBI:29105"/>
        <label>1</label>
    </ligand>
</feature>
<evidence type="ECO:0000256" key="9">
    <source>
        <dbReference type="ARBA" id="ARBA00023242"/>
    </source>
</evidence>
<feature type="region of interest" description="Disordered" evidence="17">
    <location>
        <begin position="218"/>
        <end position="389"/>
    </location>
</feature>
<evidence type="ECO:0000256" key="13">
    <source>
        <dbReference type="PIRSR" id="PIRSR628651-50"/>
    </source>
</evidence>
<feature type="binding site" evidence="14">
    <location>
        <position position="407"/>
    </location>
    <ligand>
        <name>Zn(2+)</name>
        <dbReference type="ChEBI" id="CHEBI:29105"/>
        <label>2</label>
    </ligand>
</feature>
<dbReference type="Pfam" id="PF23011">
    <property type="entry name" value="PHD-1st_NSD"/>
    <property type="match status" value="1"/>
</dbReference>
<keyword evidence="8" id="KW-0234">DNA repair</keyword>
<evidence type="ECO:0000313" key="20">
    <source>
        <dbReference type="Proteomes" id="UP000070501"/>
    </source>
</evidence>
<protein>
    <recommendedName>
        <fullName evidence="16">Chromatin modification-related protein</fullName>
    </recommendedName>
</protein>
<feature type="site" description="Histone H3K4me3 binding" evidence="13">
    <location>
        <position position="404"/>
    </location>
</feature>
<feature type="compositionally biased region" description="Low complexity" evidence="17">
    <location>
        <begin position="336"/>
        <end position="346"/>
    </location>
</feature>
<proteinExistence type="inferred from homology"/>
<evidence type="ECO:0000256" key="3">
    <source>
        <dbReference type="ARBA" id="ARBA00022723"/>
    </source>
</evidence>
<evidence type="ECO:0000256" key="14">
    <source>
        <dbReference type="PIRSR" id="PIRSR628651-51"/>
    </source>
</evidence>
<dbReference type="FunCoup" id="A0A136JF25">
    <property type="interactions" value="259"/>
</dbReference>
<feature type="compositionally biased region" description="Low complexity" evidence="17">
    <location>
        <begin position="179"/>
        <end position="206"/>
    </location>
</feature>
<dbReference type="PROSITE" id="PS01359">
    <property type="entry name" value="ZF_PHD_1"/>
    <property type="match status" value="1"/>
</dbReference>
<evidence type="ECO:0000256" key="7">
    <source>
        <dbReference type="ARBA" id="ARBA00022853"/>
    </source>
</evidence>
<sequence>MPRDDLSIDFVKRMAPSLEALDPASILEDWTHRTQNLPEELRFVQDEILDKDRAYNDCVKTIEECDLKIQRWIRTNGSHHPNPRENQLRETIRSNFTKADQLAAEKITLAEKLKRMYDKHLKHLDGQIEMLVRRAEPGFENPDEIPSTLRPSAANHSNTSVRVLAAAVNTPLNPILNNSSTPTSTKAPAAARAALSQAHPSSAPATPAASILLNRNQRESSAGPGTGSVPKRLPRANTGLTNAPVASSGLARHASIGPGTPKGGTPTVSRAGSVAPRTANKASSSARKTTPSGGVGRKKPPNAKSTLSRVKRAANSKGSPASTADSELSDAESIQSSARGSRAGSGTPVPQSQKRLSPTADHDGDEDMADREPEGSASGGSDDEEEDEEGKKYCLCQHVSYGDMVACDNPSCRYEWFHWNCVGLKSEPEGRWFCPACTEAMALRKKGK</sequence>
<evidence type="ECO:0000256" key="4">
    <source>
        <dbReference type="ARBA" id="ARBA00022763"/>
    </source>
</evidence>
<feature type="binding site" evidence="14">
    <location>
        <position position="437"/>
    </location>
    <ligand>
        <name>Zn(2+)</name>
        <dbReference type="ChEBI" id="CHEBI:29105"/>
        <label>2</label>
    </ligand>
</feature>
<keyword evidence="4" id="KW-0227">DNA damage</keyword>
<feature type="binding site" evidence="14">
    <location>
        <position position="418"/>
    </location>
    <ligand>
        <name>Zn(2+)</name>
        <dbReference type="ChEBI" id="CHEBI:29105"/>
        <label>1</label>
    </ligand>
</feature>
<dbReference type="InterPro" id="IPR001965">
    <property type="entry name" value="Znf_PHD"/>
</dbReference>
<evidence type="ECO:0000256" key="17">
    <source>
        <dbReference type="SAM" id="MobiDB-lite"/>
    </source>
</evidence>
<comment type="function">
    <text evidence="12">Component of the NuA4 histone acetyltransferase complex which is involved in transcriptional activation of selected genes principally by acetylation of nucleosomal histone H4 and H2A. The NuA4 complex is also involved in DNA repair. Involved in cell cycle progression and meiosis.</text>
</comment>
<dbReference type="CDD" id="cd15505">
    <property type="entry name" value="PHD_ING"/>
    <property type="match status" value="1"/>
</dbReference>
<feature type="compositionally biased region" description="Polar residues" evidence="17">
    <location>
        <begin position="316"/>
        <end position="326"/>
    </location>
</feature>
<evidence type="ECO:0000256" key="2">
    <source>
        <dbReference type="ARBA" id="ARBA00010210"/>
    </source>
</evidence>
<dbReference type="OrthoDB" id="2505961at2759"/>
<dbReference type="GO" id="GO:0008270">
    <property type="term" value="F:zinc ion binding"/>
    <property type="evidence" value="ECO:0007669"/>
    <property type="project" value="UniProtKB-KW"/>
</dbReference>
<keyword evidence="9 16" id="KW-0539">Nucleus</keyword>
<comment type="function">
    <text evidence="16">Component of an histone acetyltransferase complex.</text>
</comment>
<evidence type="ECO:0000313" key="19">
    <source>
        <dbReference type="EMBL" id="KXJ95708.1"/>
    </source>
</evidence>
<dbReference type="InterPro" id="IPR011011">
    <property type="entry name" value="Znf_FYVE_PHD"/>
</dbReference>
<comment type="subcellular location">
    <subcellularLocation>
        <location evidence="1 16">Nucleus</location>
    </subcellularLocation>
</comment>
<dbReference type="SMART" id="SM00249">
    <property type="entry name" value="PHD"/>
    <property type="match status" value="1"/>
</dbReference>
<dbReference type="InterPro" id="IPR019787">
    <property type="entry name" value="Znf_PHD-finger"/>
</dbReference>
<evidence type="ECO:0000259" key="18">
    <source>
        <dbReference type="PROSITE" id="PS50016"/>
    </source>
</evidence>
<keyword evidence="5 15" id="KW-0863">Zinc-finger</keyword>
<dbReference type="PROSITE" id="PS50016">
    <property type="entry name" value="ZF_PHD_2"/>
    <property type="match status" value="1"/>
</dbReference>
<dbReference type="GO" id="GO:0051321">
    <property type="term" value="P:meiotic cell cycle"/>
    <property type="evidence" value="ECO:0007669"/>
    <property type="project" value="UniProtKB-KW"/>
</dbReference>
<dbReference type="AlphaFoldDB" id="A0A136JF25"/>
<gene>
    <name evidence="19" type="ORF">Micbo1qcDRAFT_28201</name>
</gene>
<feature type="site" description="Histone H3K4me3 binding" evidence="13">
    <location>
        <position position="393"/>
    </location>
</feature>
<dbReference type="GO" id="GO:0035267">
    <property type="term" value="C:NuA4 histone acetyltransferase complex"/>
    <property type="evidence" value="ECO:0007669"/>
    <property type="project" value="TreeGrafter"/>
</dbReference>
<feature type="compositionally biased region" description="Low complexity" evidence="17">
    <location>
        <begin position="257"/>
        <end position="267"/>
    </location>
</feature>
<keyword evidence="11" id="KW-0131">Cell cycle</keyword>
<evidence type="ECO:0000256" key="15">
    <source>
        <dbReference type="PROSITE-ProRule" id="PRU00146"/>
    </source>
</evidence>
<feature type="site" description="Histone H3K4me3 binding" evidence="13">
    <location>
        <position position="408"/>
    </location>
</feature>
<feature type="binding site" evidence="14">
    <location>
        <position position="396"/>
    </location>
    <ligand>
        <name>Zn(2+)</name>
        <dbReference type="ChEBI" id="CHEBI:29105"/>
        <label>1</label>
    </ligand>
</feature>
<dbReference type="InterPro" id="IPR059153">
    <property type="entry name" value="NSD_PHD-1st"/>
</dbReference>
<dbReference type="Pfam" id="PF12998">
    <property type="entry name" value="ING"/>
    <property type="match status" value="1"/>
</dbReference>
<dbReference type="InterPro" id="IPR024610">
    <property type="entry name" value="ING_N_histone-binding"/>
</dbReference>
<dbReference type="EMBL" id="KQ964246">
    <property type="protein sequence ID" value="KXJ95708.1"/>
    <property type="molecule type" value="Genomic_DNA"/>
</dbReference>
<dbReference type="InParanoid" id="A0A136JF25"/>
<dbReference type="GO" id="GO:0006281">
    <property type="term" value="P:DNA repair"/>
    <property type="evidence" value="ECO:0007669"/>
    <property type="project" value="UniProtKB-KW"/>
</dbReference>
<organism evidence="19 20">
    <name type="scientific">Microdochium bolleyi</name>
    <dbReference type="NCBI Taxonomy" id="196109"/>
    <lineage>
        <taxon>Eukaryota</taxon>
        <taxon>Fungi</taxon>
        <taxon>Dikarya</taxon>
        <taxon>Ascomycota</taxon>
        <taxon>Pezizomycotina</taxon>
        <taxon>Sordariomycetes</taxon>
        <taxon>Xylariomycetidae</taxon>
        <taxon>Xylariales</taxon>
        <taxon>Microdochiaceae</taxon>
        <taxon>Microdochium</taxon>
    </lineage>
</organism>
<dbReference type="CDD" id="cd16858">
    <property type="entry name" value="ING_ING3_Yng2p"/>
    <property type="match status" value="1"/>
</dbReference>
<evidence type="ECO:0000256" key="5">
    <source>
        <dbReference type="ARBA" id="ARBA00022771"/>
    </source>
</evidence>
<accession>A0A136JF25</accession>
<name>A0A136JF25_9PEZI</name>
<keyword evidence="3 14" id="KW-0479">Metal-binding</keyword>
<dbReference type="PANTHER" id="PTHR10333:SF100">
    <property type="entry name" value="CHROMATIN MODIFICATION-RELATED PROTEIN YNG2"/>
    <property type="match status" value="1"/>
</dbReference>
<dbReference type="GO" id="GO:0005634">
    <property type="term" value="C:nucleus"/>
    <property type="evidence" value="ECO:0007669"/>
    <property type="project" value="UniProtKB-SubCell"/>
</dbReference>
<feature type="binding site" evidence="14">
    <location>
        <position position="434"/>
    </location>
    <ligand>
        <name>Zn(2+)</name>
        <dbReference type="ChEBI" id="CHEBI:29105"/>
        <label>2</label>
    </ligand>
</feature>
<dbReference type="GO" id="GO:0006325">
    <property type="term" value="P:chromatin organization"/>
    <property type="evidence" value="ECO:0007669"/>
    <property type="project" value="UniProtKB-KW"/>
</dbReference>
<evidence type="ECO:0000256" key="1">
    <source>
        <dbReference type="ARBA" id="ARBA00004123"/>
    </source>
</evidence>
<comment type="similarity">
    <text evidence="2 16">Belongs to the ING family.</text>
</comment>
<keyword evidence="20" id="KW-1185">Reference proteome</keyword>
<dbReference type="Gene3D" id="3.30.40.10">
    <property type="entry name" value="Zinc/RING finger domain, C3HC4 (zinc finger)"/>
    <property type="match status" value="1"/>
</dbReference>
<evidence type="ECO:0000256" key="12">
    <source>
        <dbReference type="ARBA" id="ARBA00037044"/>
    </source>
</evidence>
<evidence type="ECO:0000256" key="6">
    <source>
        <dbReference type="ARBA" id="ARBA00022833"/>
    </source>
</evidence>
<dbReference type="Gene3D" id="6.10.140.1740">
    <property type="match status" value="1"/>
</dbReference>
<feature type="compositionally biased region" description="Polar residues" evidence="17">
    <location>
        <begin position="280"/>
        <end position="292"/>
    </location>
</feature>
<evidence type="ECO:0000256" key="8">
    <source>
        <dbReference type="ARBA" id="ARBA00023204"/>
    </source>
</evidence>
<evidence type="ECO:0000256" key="11">
    <source>
        <dbReference type="ARBA" id="ARBA00023306"/>
    </source>
</evidence>
<evidence type="ECO:0000256" key="16">
    <source>
        <dbReference type="RuleBase" id="RU361213"/>
    </source>
</evidence>
<dbReference type="InterPro" id="IPR013083">
    <property type="entry name" value="Znf_RING/FYVE/PHD"/>
</dbReference>
<evidence type="ECO:0000256" key="10">
    <source>
        <dbReference type="ARBA" id="ARBA00023254"/>
    </source>
</evidence>
<dbReference type="STRING" id="196109.A0A136JF25"/>
<dbReference type="GO" id="GO:0006355">
    <property type="term" value="P:regulation of DNA-templated transcription"/>
    <property type="evidence" value="ECO:0007669"/>
    <property type="project" value="TreeGrafter"/>
</dbReference>
<feature type="region of interest" description="Disordered" evidence="17">
    <location>
        <begin position="172"/>
        <end position="206"/>
    </location>
</feature>
<feature type="site" description="Histone H3K4me3 binding" evidence="13">
    <location>
        <position position="416"/>
    </location>
</feature>
<feature type="binding site" evidence="14">
    <location>
        <position position="394"/>
    </location>
    <ligand>
        <name>Zn(2+)</name>
        <dbReference type="ChEBI" id="CHEBI:29105"/>
        <label>1</label>
    </ligand>
</feature>
<dbReference type="SUPFAM" id="SSF57903">
    <property type="entry name" value="FYVE/PHD zinc finger"/>
    <property type="match status" value="1"/>
</dbReference>